<organism evidence="1 2">
    <name type="scientific">Thiomonas arsenitoxydans (strain DSM 22701 / CIP 110005 / 3As)</name>
    <dbReference type="NCBI Taxonomy" id="426114"/>
    <lineage>
        <taxon>Bacteria</taxon>
        <taxon>Pseudomonadati</taxon>
        <taxon>Pseudomonadota</taxon>
        <taxon>Betaproteobacteria</taxon>
        <taxon>Burkholderiales</taxon>
        <taxon>Thiomonas</taxon>
    </lineage>
</organism>
<reference evidence="1" key="1">
    <citation type="submission" date="2021-02" db="EMBL/GenBank/DDBJ databases">
        <title>Thiocyanate and organic carbon inputs drive convergent selection for specific autotrophic Afipia and Thiobacillus strains within complex microbiomes.</title>
        <authorList>
            <person name="Huddy R.J."/>
            <person name="Sachdeva R."/>
            <person name="Kadzinga F."/>
            <person name="Kantor R.S."/>
            <person name="Harrison S.T.L."/>
            <person name="Banfield J.F."/>
        </authorList>
    </citation>
    <scope>NUCLEOTIDE SEQUENCE</scope>
    <source>
        <strain evidence="1">SCN18_13_7_16_R3_B_64_19</strain>
    </source>
</reference>
<dbReference type="EMBL" id="JAFKMR010000010">
    <property type="protein sequence ID" value="MBN8742983.1"/>
    <property type="molecule type" value="Genomic_DNA"/>
</dbReference>
<dbReference type="RefSeq" id="WP_276727169.1">
    <property type="nucleotide sequence ID" value="NZ_JAFKMR010000010.1"/>
</dbReference>
<proteinExistence type="predicted"/>
<protein>
    <submittedName>
        <fullName evidence="1">Uncharacterized protein</fullName>
    </submittedName>
</protein>
<dbReference type="Proteomes" id="UP000664800">
    <property type="component" value="Unassembled WGS sequence"/>
</dbReference>
<sequence length="268" mass="31007">MTDVTTWQLITVALGSGVTVKIADIAYQEIKSLFVRSQAQQQFVERHLDPLLKATDELVAKLRSLSEKDFRSIYDIPPDSNCLKNHDLGSLTYLFGIFWARIERIRRDGMSVQMAKNKRGRQLQAFFDCIESGQVRIVDRIQQRAIGECLLNGTETRTFTDFVASFEGSSVTRRWMAPLLQILTRAKHEEERQQLNQYATVLHAMIDTLDPSHHITSSRPSISKKLTRKTWTHLRYRVFKVYLKFVIDVPKYIGPPKRRPERKRGGNV</sequence>
<accession>A0A8I1MT59</accession>
<name>A0A8I1MT59_THIA3</name>
<evidence type="ECO:0000313" key="1">
    <source>
        <dbReference type="EMBL" id="MBN8742983.1"/>
    </source>
</evidence>
<evidence type="ECO:0000313" key="2">
    <source>
        <dbReference type="Proteomes" id="UP000664800"/>
    </source>
</evidence>
<comment type="caution">
    <text evidence="1">The sequence shown here is derived from an EMBL/GenBank/DDBJ whole genome shotgun (WGS) entry which is preliminary data.</text>
</comment>
<gene>
    <name evidence="1" type="ORF">J0I24_01605</name>
</gene>
<dbReference type="AlphaFoldDB" id="A0A8I1MT59"/>